<evidence type="ECO:0000259" key="2">
    <source>
        <dbReference type="Pfam" id="PF07727"/>
    </source>
</evidence>
<dbReference type="AlphaFoldDB" id="A0A7J6WPL1"/>
<evidence type="ECO:0000313" key="4">
    <source>
        <dbReference type="Proteomes" id="UP000554482"/>
    </source>
</evidence>
<dbReference type="OrthoDB" id="411615at2759"/>
<dbReference type="Pfam" id="PF07727">
    <property type="entry name" value="RVT_2"/>
    <property type="match status" value="1"/>
</dbReference>
<dbReference type="SUPFAM" id="SSF56672">
    <property type="entry name" value="DNA/RNA polymerases"/>
    <property type="match status" value="1"/>
</dbReference>
<dbReference type="InterPro" id="IPR013103">
    <property type="entry name" value="RVT_2"/>
</dbReference>
<evidence type="ECO:0000313" key="3">
    <source>
        <dbReference type="EMBL" id="KAF5199309.1"/>
    </source>
</evidence>
<accession>A0A7J6WPL1</accession>
<dbReference type="EMBL" id="JABWDY010012152">
    <property type="protein sequence ID" value="KAF5199309.1"/>
    <property type="molecule type" value="Genomic_DNA"/>
</dbReference>
<dbReference type="Proteomes" id="UP000554482">
    <property type="component" value="Unassembled WGS sequence"/>
</dbReference>
<evidence type="ECO:0000256" key="1">
    <source>
        <dbReference type="SAM" id="MobiDB-lite"/>
    </source>
</evidence>
<feature type="region of interest" description="Disordered" evidence="1">
    <location>
        <begin position="1"/>
        <end position="70"/>
    </location>
</feature>
<proteinExistence type="predicted"/>
<keyword evidence="4" id="KW-1185">Reference proteome</keyword>
<comment type="caution">
    <text evidence="3">The sequence shown here is derived from an EMBL/GenBank/DDBJ whole genome shotgun (WGS) entry which is preliminary data.</text>
</comment>
<sequence length="258" mass="29211">MDLVHEKNSVGLSSSDHTDNTSGSDSVSHETESHPVSGPQHIAEISRPHPYGTHLQDGTRRPLTHTDGTVRYPIPKAYATQLRTSQDEPTYYSNVVKFPEWRAAMADEFNALLKHQTWTLVPPSSSQNTVGCKWVFKLKRHSDGSVERHKARLVAKGFHQQPGFDYDETFSPVVRPATIRTVVSLATSFSWPLRQLDVKNVFLQGYLSEPVYMTQPPGFIDPKYPHHVCRLHKAIYGLKQAPRAWFTRLSSFLLQCGF</sequence>
<feature type="compositionally biased region" description="Polar residues" evidence="1">
    <location>
        <begin position="10"/>
        <end position="26"/>
    </location>
</feature>
<name>A0A7J6WPL1_THATH</name>
<gene>
    <name evidence="3" type="ORF">FRX31_011104</name>
</gene>
<protein>
    <submittedName>
        <fullName evidence="3">Retrovirus-related pol polyprotein from transposon tnt 1-94</fullName>
    </submittedName>
</protein>
<feature type="domain" description="Reverse transcriptase Ty1/copia-type" evidence="2">
    <location>
        <begin position="116"/>
        <end position="258"/>
    </location>
</feature>
<organism evidence="3 4">
    <name type="scientific">Thalictrum thalictroides</name>
    <name type="common">Rue-anemone</name>
    <name type="synonym">Anemone thalictroides</name>
    <dbReference type="NCBI Taxonomy" id="46969"/>
    <lineage>
        <taxon>Eukaryota</taxon>
        <taxon>Viridiplantae</taxon>
        <taxon>Streptophyta</taxon>
        <taxon>Embryophyta</taxon>
        <taxon>Tracheophyta</taxon>
        <taxon>Spermatophyta</taxon>
        <taxon>Magnoliopsida</taxon>
        <taxon>Ranunculales</taxon>
        <taxon>Ranunculaceae</taxon>
        <taxon>Thalictroideae</taxon>
        <taxon>Thalictrum</taxon>
    </lineage>
</organism>
<reference evidence="3 4" key="1">
    <citation type="submission" date="2020-06" db="EMBL/GenBank/DDBJ databases">
        <title>Transcriptomic and genomic resources for Thalictrum thalictroides and T. hernandezii: Facilitating candidate gene discovery in an emerging model plant lineage.</title>
        <authorList>
            <person name="Arias T."/>
            <person name="Riano-Pachon D.M."/>
            <person name="Di Stilio V.S."/>
        </authorList>
    </citation>
    <scope>NUCLEOTIDE SEQUENCE [LARGE SCALE GENOMIC DNA]</scope>
    <source>
        <strain evidence="4">cv. WT478/WT964</strain>
        <tissue evidence="3">Leaves</tissue>
    </source>
</reference>
<dbReference type="InterPro" id="IPR043502">
    <property type="entry name" value="DNA/RNA_pol_sf"/>
</dbReference>